<proteinExistence type="predicted"/>
<sequence length="41" mass="4427">MPQLDGNRTLDTGLSHVVRHGTLSELTSLVPHLKVPVPLVV</sequence>
<dbReference type="EMBL" id="UINC01018594">
    <property type="protein sequence ID" value="SVA78239.1"/>
    <property type="molecule type" value="Genomic_DNA"/>
</dbReference>
<accession>A0A381YMQ1</accession>
<protein>
    <submittedName>
        <fullName evidence="1">Uncharacterized protein</fullName>
    </submittedName>
</protein>
<reference evidence="1" key="1">
    <citation type="submission" date="2018-05" db="EMBL/GenBank/DDBJ databases">
        <authorList>
            <person name="Lanie J.A."/>
            <person name="Ng W.-L."/>
            <person name="Kazmierczak K.M."/>
            <person name="Andrzejewski T.M."/>
            <person name="Davidsen T.M."/>
            <person name="Wayne K.J."/>
            <person name="Tettelin H."/>
            <person name="Glass J.I."/>
            <person name="Rusch D."/>
            <person name="Podicherti R."/>
            <person name="Tsui H.-C.T."/>
            <person name="Winkler M.E."/>
        </authorList>
    </citation>
    <scope>NUCLEOTIDE SEQUENCE</scope>
</reference>
<evidence type="ECO:0000313" key="1">
    <source>
        <dbReference type="EMBL" id="SVA78239.1"/>
    </source>
</evidence>
<dbReference type="AlphaFoldDB" id="A0A381YMQ1"/>
<name>A0A381YMQ1_9ZZZZ</name>
<organism evidence="1">
    <name type="scientific">marine metagenome</name>
    <dbReference type="NCBI Taxonomy" id="408172"/>
    <lineage>
        <taxon>unclassified sequences</taxon>
        <taxon>metagenomes</taxon>
        <taxon>ecological metagenomes</taxon>
    </lineage>
</organism>
<gene>
    <name evidence="1" type="ORF">METZ01_LOCUS131093</name>
</gene>